<evidence type="ECO:0000313" key="5">
    <source>
        <dbReference type="Proteomes" id="UP000231990"/>
    </source>
</evidence>
<dbReference type="SUPFAM" id="SSF53474">
    <property type="entry name" value="alpha/beta-Hydrolases"/>
    <property type="match status" value="1"/>
</dbReference>
<dbReference type="GO" id="GO:0016787">
    <property type="term" value="F:hydrolase activity"/>
    <property type="evidence" value="ECO:0007669"/>
    <property type="project" value="UniProtKB-KW"/>
</dbReference>
<reference evidence="4 5" key="1">
    <citation type="submission" date="2017-07" db="EMBL/GenBank/DDBJ databases">
        <title>Leptospira spp. isolated from tropical soils.</title>
        <authorList>
            <person name="Thibeaux R."/>
            <person name="Iraola G."/>
            <person name="Ferres I."/>
            <person name="Bierque E."/>
            <person name="Girault D."/>
            <person name="Soupe-Gilbert M.-E."/>
            <person name="Picardeau M."/>
            <person name="Goarant C."/>
        </authorList>
    </citation>
    <scope>NUCLEOTIDE SEQUENCE [LARGE SCALE GENOMIC DNA]</scope>
    <source>
        <strain evidence="3 5">FH1-B-B1</strain>
        <strain evidence="2 4">FH1-B-C1</strain>
    </source>
</reference>
<dbReference type="RefSeq" id="WP_100714789.1">
    <property type="nucleotide sequence ID" value="NZ_NPDY01000016.1"/>
</dbReference>
<keyword evidence="3" id="KW-0378">Hydrolase</keyword>
<dbReference type="OrthoDB" id="340998at2"/>
<accession>A0A2M9ZSS3</accession>
<evidence type="ECO:0000256" key="1">
    <source>
        <dbReference type="SAM" id="MobiDB-lite"/>
    </source>
</evidence>
<sequence>MRKDYLTYLPENKPIRPFLVQRIAEFYYRLFYLACNLLGIFIKVPDHIEGFKRPIVLVTGFLGRPLTWNNMRKHLIELGHPVYTVDLGFQVGNIRKKSKQLEQFLIERKIKDCYLVCHSMGGLIAAGLTYKGRDRVRKVYLVGSPIHGTRLAYIGPMFIACWQMMPGSKIVKEVIETYSKYHNVQAVFTKGEEIVLPWQSSRLGNHDDVEVPEYGHINLVLGPLGIECIGSLVTSEEKKDPLPIKVKPEVKEAVVSEKSAKVIAKAKQPVKAMAKQKASAAPKKSSSKSQKQGSPKKQSASKANPKRAKKKSR</sequence>
<evidence type="ECO:0000313" key="4">
    <source>
        <dbReference type="Proteomes" id="UP000231962"/>
    </source>
</evidence>
<name>A0A2M9ZSS3_9LEPT</name>
<gene>
    <name evidence="2" type="ORF">CH360_14595</name>
    <name evidence="3" type="ORF">CH373_03715</name>
</gene>
<dbReference type="AlphaFoldDB" id="A0A2M9ZSS3"/>
<feature type="compositionally biased region" description="Low complexity" evidence="1">
    <location>
        <begin position="271"/>
        <end position="303"/>
    </location>
</feature>
<feature type="compositionally biased region" description="Basic residues" evidence="1">
    <location>
        <begin position="304"/>
        <end position="313"/>
    </location>
</feature>
<proteinExistence type="predicted"/>
<comment type="caution">
    <text evidence="3">The sequence shown here is derived from an EMBL/GenBank/DDBJ whole genome shotgun (WGS) entry which is preliminary data.</text>
</comment>
<dbReference type="InterPro" id="IPR029058">
    <property type="entry name" value="AB_hydrolase_fold"/>
</dbReference>
<dbReference type="Proteomes" id="UP000231962">
    <property type="component" value="Unassembled WGS sequence"/>
</dbReference>
<protein>
    <submittedName>
        <fullName evidence="3">Alpha/beta hydrolase</fullName>
    </submittedName>
</protein>
<keyword evidence="4" id="KW-1185">Reference proteome</keyword>
<dbReference type="Gene3D" id="3.40.50.1820">
    <property type="entry name" value="alpha/beta hydrolase"/>
    <property type="match status" value="1"/>
</dbReference>
<evidence type="ECO:0000313" key="3">
    <source>
        <dbReference type="EMBL" id="PJZ75130.1"/>
    </source>
</evidence>
<feature type="region of interest" description="Disordered" evidence="1">
    <location>
        <begin position="265"/>
        <end position="313"/>
    </location>
</feature>
<dbReference type="Proteomes" id="UP000231990">
    <property type="component" value="Unassembled WGS sequence"/>
</dbReference>
<dbReference type="EMBL" id="NPDY01000016">
    <property type="protein sequence ID" value="PJZ68775.1"/>
    <property type="molecule type" value="Genomic_DNA"/>
</dbReference>
<dbReference type="EMBL" id="NPDZ01000001">
    <property type="protein sequence ID" value="PJZ75130.1"/>
    <property type="molecule type" value="Genomic_DNA"/>
</dbReference>
<organism evidence="3 5">
    <name type="scientific">Leptospira perolatii</name>
    <dbReference type="NCBI Taxonomy" id="2023191"/>
    <lineage>
        <taxon>Bacteria</taxon>
        <taxon>Pseudomonadati</taxon>
        <taxon>Spirochaetota</taxon>
        <taxon>Spirochaetia</taxon>
        <taxon>Leptospirales</taxon>
        <taxon>Leptospiraceae</taxon>
        <taxon>Leptospira</taxon>
    </lineage>
</organism>
<evidence type="ECO:0000313" key="2">
    <source>
        <dbReference type="EMBL" id="PJZ68775.1"/>
    </source>
</evidence>